<evidence type="ECO:0000259" key="1">
    <source>
        <dbReference type="Pfam" id="PF00483"/>
    </source>
</evidence>
<organism evidence="2 3">
    <name type="scientific">Octopus sinensis</name>
    <name type="common">East Asian common octopus</name>
    <dbReference type="NCBI Taxonomy" id="2607531"/>
    <lineage>
        <taxon>Eukaryota</taxon>
        <taxon>Metazoa</taxon>
        <taxon>Spiralia</taxon>
        <taxon>Lophotrochozoa</taxon>
        <taxon>Mollusca</taxon>
        <taxon>Cephalopoda</taxon>
        <taxon>Coleoidea</taxon>
        <taxon>Octopodiformes</taxon>
        <taxon>Octopoda</taxon>
        <taxon>Incirrata</taxon>
        <taxon>Octopodidae</taxon>
        <taxon>Octopus</taxon>
    </lineage>
</organism>
<dbReference type="InterPro" id="IPR029044">
    <property type="entry name" value="Nucleotide-diphossugar_trans"/>
</dbReference>
<gene>
    <name evidence="3" type="primary">LOC118761061</name>
</gene>
<reference evidence="3" key="1">
    <citation type="submission" date="2025-08" db="UniProtKB">
        <authorList>
            <consortium name="RefSeq"/>
        </authorList>
    </citation>
    <scope>IDENTIFICATION</scope>
</reference>
<accession>A0A7E6EH10</accession>
<evidence type="ECO:0000313" key="3">
    <source>
        <dbReference type="RefSeq" id="XP_036354603.1"/>
    </source>
</evidence>
<protein>
    <submittedName>
        <fullName evidence="3">Probable mannose-1-phosphate guanylyltransferase 2</fullName>
    </submittedName>
</protein>
<dbReference type="RefSeq" id="XP_036354603.1">
    <property type="nucleotide sequence ID" value="XM_036498710.1"/>
</dbReference>
<dbReference type="AlphaFoldDB" id="A0A7E6EH10"/>
<dbReference type="Gene3D" id="3.90.550.10">
    <property type="entry name" value="Spore Coat Polysaccharide Biosynthesis Protein SpsA, Chain A"/>
    <property type="match status" value="1"/>
</dbReference>
<name>A0A7E6EH10_9MOLL</name>
<keyword evidence="3" id="KW-0808">Transferase</keyword>
<dbReference type="Pfam" id="PF00483">
    <property type="entry name" value="NTP_transferase"/>
    <property type="match status" value="1"/>
</dbReference>
<dbReference type="PANTHER" id="PTHR22572">
    <property type="entry name" value="SUGAR-1-PHOSPHATE GUANYL TRANSFERASE"/>
    <property type="match status" value="1"/>
</dbReference>
<feature type="domain" description="Nucleotidyl transferase" evidence="1">
    <location>
        <begin position="3"/>
        <end position="122"/>
    </location>
</feature>
<evidence type="ECO:0000313" key="2">
    <source>
        <dbReference type="Proteomes" id="UP000515154"/>
    </source>
</evidence>
<dbReference type="SUPFAM" id="SSF53448">
    <property type="entry name" value="Nucleotide-diphospho-sugar transferases"/>
    <property type="match status" value="1"/>
</dbReference>
<dbReference type="InterPro" id="IPR050486">
    <property type="entry name" value="Mannose-1P_guanyltransferase"/>
</dbReference>
<keyword evidence="3" id="KW-0548">Nucleotidyltransferase</keyword>
<dbReference type="GO" id="GO:0016779">
    <property type="term" value="F:nucleotidyltransferase activity"/>
    <property type="evidence" value="ECO:0007669"/>
    <property type="project" value="UniProtKB-KW"/>
</dbReference>
<proteinExistence type="predicted"/>
<dbReference type="KEGG" id="osn:118761061"/>
<sequence>MEGTVAVTTVKDPSKFGVLDLVETPIGTQIERFVEKPSVFVSDKINAGIYVLSPRVLNRIQVVIVRVLQDETHLNRERNLPQNGRGIPTLRVSHSWCCRTISLPGFWMDVGQPLDFLQATRLWLEHNQVSSTRPDVTIHQPVLIVIVHSYSRTTRLLLGRGQRLVQT</sequence>
<dbReference type="Proteomes" id="UP000515154">
    <property type="component" value="Unplaced"/>
</dbReference>
<dbReference type="InterPro" id="IPR005835">
    <property type="entry name" value="NTP_transferase_dom"/>
</dbReference>
<keyword evidence="2" id="KW-1185">Reference proteome</keyword>